<evidence type="ECO:0000256" key="3">
    <source>
        <dbReference type="ARBA" id="ARBA00023125"/>
    </source>
</evidence>
<dbReference type="PROSITE" id="PS50931">
    <property type="entry name" value="HTH_LYSR"/>
    <property type="match status" value="1"/>
</dbReference>
<comment type="similarity">
    <text evidence="1">Belongs to the LysR transcriptional regulatory family.</text>
</comment>
<dbReference type="SUPFAM" id="SSF46785">
    <property type="entry name" value="Winged helix' DNA-binding domain"/>
    <property type="match status" value="1"/>
</dbReference>
<dbReference type="Gene3D" id="1.10.10.10">
    <property type="entry name" value="Winged helix-like DNA-binding domain superfamily/Winged helix DNA-binding domain"/>
    <property type="match status" value="1"/>
</dbReference>
<dbReference type="Gene3D" id="3.40.190.10">
    <property type="entry name" value="Periplasmic binding protein-like II"/>
    <property type="match status" value="2"/>
</dbReference>
<dbReference type="EMBL" id="OUNC01000078">
    <property type="protein sequence ID" value="SPP30766.1"/>
    <property type="molecule type" value="Genomic_DNA"/>
</dbReference>
<dbReference type="GO" id="GO:0000976">
    <property type="term" value="F:transcription cis-regulatory region binding"/>
    <property type="evidence" value="ECO:0007669"/>
    <property type="project" value="TreeGrafter"/>
</dbReference>
<dbReference type="InterPro" id="IPR036388">
    <property type="entry name" value="WH-like_DNA-bd_sf"/>
</dbReference>
<dbReference type="PRINTS" id="PR00039">
    <property type="entry name" value="HTHLYSR"/>
</dbReference>
<sequence length="289" mass="33514">MLDYHYETFLTVCKTLNYTRAAEALNMSQPAVSNHIAFLEQRMGTKLFYHKNKKVYLTNEGTFLFNKIQFMLNYSTKTLDELHSLDYTKINLGCTLSISDYIIPSFFVQMFHDQKEFRLDVMVENTQILLDYLAQGKIDAAFIEGDFNQDVFSSFPFAQSTIVGVCSPEFELADQEVKFEDLFDYQLITRELGSGTLSSLENILQKEQIDITSFKHQTKLGSIDLIKRVVEKNIGISFLFDVCVEEELARGSLKQLHFKEPFDPKNMNFVYLSDNPTTDFILKMKEKFQ</sequence>
<dbReference type="STRING" id="2756.BFR44_03985"/>
<dbReference type="PANTHER" id="PTHR30126">
    <property type="entry name" value="HTH-TYPE TRANSCRIPTIONAL REGULATOR"/>
    <property type="match status" value="1"/>
</dbReference>
<protein>
    <submittedName>
        <fullName evidence="6">LysR family transcriptional regulator</fullName>
    </submittedName>
    <submittedName>
        <fullName evidence="7">Putative transcriptional regulator</fullName>
    </submittedName>
</protein>
<dbReference type="EMBL" id="CP023483">
    <property type="protein sequence ID" value="ATF27041.1"/>
    <property type="molecule type" value="Genomic_DNA"/>
</dbReference>
<evidence type="ECO:0000313" key="8">
    <source>
        <dbReference type="Proteomes" id="UP000243591"/>
    </source>
</evidence>
<keyword evidence="8" id="KW-1185">Reference proteome</keyword>
<dbReference type="RefSeq" id="WP_069125528.1">
    <property type="nucleotide sequence ID" value="NZ_CBCPKC010000001.1"/>
</dbReference>
<evidence type="ECO:0000259" key="5">
    <source>
        <dbReference type="PROSITE" id="PS50931"/>
    </source>
</evidence>
<accession>A0A1D2LWC2</accession>
<evidence type="ECO:0000256" key="2">
    <source>
        <dbReference type="ARBA" id="ARBA00023015"/>
    </source>
</evidence>
<keyword evidence="2" id="KW-0805">Transcription regulation</keyword>
<dbReference type="SUPFAM" id="SSF53850">
    <property type="entry name" value="Periplasmic binding protein-like II"/>
    <property type="match status" value="1"/>
</dbReference>
<name>A0A1D2LWC2_BROTH</name>
<dbReference type="InterPro" id="IPR005119">
    <property type="entry name" value="LysR_subst-bd"/>
</dbReference>
<dbReference type="Pfam" id="PF03466">
    <property type="entry name" value="LysR_substrate"/>
    <property type="match status" value="1"/>
</dbReference>
<dbReference type="GO" id="GO:0003700">
    <property type="term" value="F:DNA-binding transcription factor activity"/>
    <property type="evidence" value="ECO:0007669"/>
    <property type="project" value="InterPro"/>
</dbReference>
<dbReference type="OrthoDB" id="9785745at2"/>
<evidence type="ECO:0000256" key="4">
    <source>
        <dbReference type="ARBA" id="ARBA00023163"/>
    </source>
</evidence>
<keyword evidence="4" id="KW-0804">Transcription</keyword>
<feature type="domain" description="HTH lysR-type" evidence="5">
    <location>
        <begin position="1"/>
        <end position="58"/>
    </location>
</feature>
<keyword evidence="3" id="KW-0238">DNA-binding</keyword>
<reference evidence="9" key="3">
    <citation type="submission" date="2018-04" db="EMBL/GenBank/DDBJ databases">
        <authorList>
            <person name="Illikoud N."/>
        </authorList>
    </citation>
    <scope>NUCLEOTIDE SEQUENCE [LARGE SCALE GENOMIC DNA]</scope>
</reference>
<dbReference type="InterPro" id="IPR036390">
    <property type="entry name" value="WH_DNA-bd_sf"/>
</dbReference>
<dbReference type="PANTHER" id="PTHR30126:SF91">
    <property type="entry name" value="LYSR FAMILY TRANSCRIPTIONAL REGULATOR"/>
    <property type="match status" value="1"/>
</dbReference>
<organism evidence="6 8">
    <name type="scientific">Brochothrix thermosphacta</name>
    <name type="common">Microbacterium thermosphactum</name>
    <dbReference type="NCBI Taxonomy" id="2756"/>
    <lineage>
        <taxon>Bacteria</taxon>
        <taxon>Bacillati</taxon>
        <taxon>Bacillota</taxon>
        <taxon>Bacilli</taxon>
        <taxon>Bacillales</taxon>
        <taxon>Listeriaceae</taxon>
        <taxon>Brochothrix</taxon>
    </lineage>
</organism>
<dbReference type="KEGG" id="bths:CNY62_12090"/>
<dbReference type="Pfam" id="PF00126">
    <property type="entry name" value="HTH_1"/>
    <property type="match status" value="1"/>
</dbReference>
<dbReference type="Proteomes" id="UP000270190">
    <property type="component" value="Unassembled WGS sequence"/>
</dbReference>
<proteinExistence type="inferred from homology"/>
<evidence type="ECO:0000256" key="1">
    <source>
        <dbReference type="ARBA" id="ARBA00009437"/>
    </source>
</evidence>
<dbReference type="Proteomes" id="UP000243591">
    <property type="component" value="Chromosome"/>
</dbReference>
<evidence type="ECO:0000313" key="6">
    <source>
        <dbReference type="EMBL" id="ATF27041.1"/>
    </source>
</evidence>
<evidence type="ECO:0000313" key="9">
    <source>
        <dbReference type="Proteomes" id="UP000270190"/>
    </source>
</evidence>
<gene>
    <name evidence="7" type="ORF">BTBSAS_80106</name>
    <name evidence="6" type="ORF">CNY62_12090</name>
</gene>
<dbReference type="InterPro" id="IPR000847">
    <property type="entry name" value="LysR_HTH_N"/>
</dbReference>
<reference evidence="7" key="2">
    <citation type="submission" date="2018-04" db="EMBL/GenBank/DDBJ databases">
        <authorList>
            <person name="Go L.Y."/>
            <person name="Mitchell J.A."/>
        </authorList>
    </citation>
    <scope>NUCLEOTIDE SEQUENCE</scope>
    <source>
        <strain evidence="7">BSAS1 3</strain>
    </source>
</reference>
<reference evidence="6 8" key="1">
    <citation type="submission" date="2017-09" db="EMBL/GenBank/DDBJ databases">
        <title>Complete Genome Sequences of Two Strains of the Meat Spoilage Bacterium Brochothrix thermosphacta Isolated from Ground Chicken.</title>
        <authorList>
            <person name="Paoli G.C."/>
            <person name="Wijey C."/>
            <person name="Chen C.-Y."/>
            <person name="Nguyen L."/>
            <person name="Yan X."/>
            <person name="Irwin P.L."/>
        </authorList>
    </citation>
    <scope>NUCLEOTIDE SEQUENCE [LARGE SCALE GENOMIC DNA]</scope>
    <source>
        <strain evidence="6 8">BI</strain>
    </source>
</reference>
<evidence type="ECO:0000313" key="7">
    <source>
        <dbReference type="EMBL" id="SPP30766.1"/>
    </source>
</evidence>
<dbReference type="AlphaFoldDB" id="A0A1D2LWC2"/>